<evidence type="ECO:0000256" key="7">
    <source>
        <dbReference type="HAMAP-Rule" id="MF_00168"/>
    </source>
</evidence>
<dbReference type="STRING" id="1464122.SAMN05421737_10660"/>
<feature type="region of interest" description="RNA binding; important for wobble base 34 recognition" evidence="7">
    <location>
        <begin position="276"/>
        <end position="280"/>
    </location>
</feature>
<dbReference type="PANTHER" id="PTHR46499:SF1">
    <property type="entry name" value="QUEUINE TRNA-RIBOSYLTRANSFERASE"/>
    <property type="match status" value="1"/>
</dbReference>
<comment type="cofactor">
    <cofactor evidence="7">
        <name>Zn(2+)</name>
        <dbReference type="ChEBI" id="CHEBI:29105"/>
    </cofactor>
    <text evidence="7">Binds 1 zinc ion per subunit.</text>
</comment>
<dbReference type="InterPro" id="IPR050076">
    <property type="entry name" value="ArchSynthase1/Queuine_TRR"/>
</dbReference>
<sequence>MAAVTYELIKTCKQSGARLGRVHTPRGSFETPMFMPVGTMATVKTLSPEDLKEVGAEIILSNTYHLWLRPGEDIIRQAGGLHKFMNWNGPILTDSGGFQVFSLSNLRKITEEGVQFRHHLSGEKLFLSPEKAMQIQHALGSDIMMAFDECPPYPAEYEYMKASVERTTRWATRCLETHEQSGQEKAQALFGIVQGGEYEALRKQSANDLTAMDFPGYAIGGLSVGEPKDVMNEVLEFTTPLLPTNKPRYLMGVGSPDSLIDGAVRGIDMFDCVLPTRIARNGTCMTSSGRLVVRNAAYASDFRPLDEQCACHVCRTYSRAYIRHLIKCEETFGFRLTSYHNLYFLLNLMKRVREAIQEDRLLDFRAELFEQYGFNKENARNF</sequence>
<evidence type="ECO:0000256" key="3">
    <source>
        <dbReference type="ARBA" id="ARBA00022694"/>
    </source>
</evidence>
<feature type="domain" description="tRNA-guanine(15) transglycosylase-like" evidence="8">
    <location>
        <begin position="15"/>
        <end position="372"/>
    </location>
</feature>
<feature type="binding site" evidence="7">
    <location>
        <position position="194"/>
    </location>
    <ligand>
        <name>substrate</name>
    </ligand>
</feature>
<comment type="pathway">
    <text evidence="7">tRNA modification; tRNA-queuosine biosynthesis.</text>
</comment>
<comment type="similarity">
    <text evidence="7">Belongs to the queuine tRNA-ribosyltransferase family.</text>
</comment>
<proteinExistence type="inferred from homology"/>
<keyword evidence="7" id="KW-0479">Metal-binding</keyword>
<feature type="binding site" evidence="7">
    <location>
        <begin position="94"/>
        <end position="98"/>
    </location>
    <ligand>
        <name>substrate</name>
    </ligand>
</feature>
<dbReference type="PANTHER" id="PTHR46499">
    <property type="entry name" value="QUEUINE TRNA-RIBOSYLTRANSFERASE"/>
    <property type="match status" value="1"/>
</dbReference>
<reference evidence="10" key="1">
    <citation type="submission" date="2016-09" db="EMBL/GenBank/DDBJ databases">
        <authorList>
            <person name="Varghese N."/>
            <person name="Submissions S."/>
        </authorList>
    </citation>
    <scope>NUCLEOTIDE SEQUENCE [LARGE SCALE GENOMIC DNA]</scope>
    <source>
        <strain evidence="10">25nlg</strain>
    </source>
</reference>
<evidence type="ECO:0000256" key="1">
    <source>
        <dbReference type="ARBA" id="ARBA00022676"/>
    </source>
</evidence>
<evidence type="ECO:0000259" key="8">
    <source>
        <dbReference type="Pfam" id="PF01702"/>
    </source>
</evidence>
<dbReference type="OrthoDB" id="9805417at2"/>
<dbReference type="HAMAP" id="MF_00168">
    <property type="entry name" value="Q_tRNA_Tgt"/>
    <property type="match status" value="1"/>
</dbReference>
<protein>
    <recommendedName>
        <fullName evidence="7">Queuine tRNA-ribosyltransferase</fullName>
        <ecNumber evidence="7">2.4.2.29</ecNumber>
    </recommendedName>
    <alternativeName>
        <fullName evidence="7">Guanine insertion enzyme</fullName>
    </alternativeName>
    <alternativeName>
        <fullName evidence="7">tRNA-guanine transglycosylase</fullName>
    </alternativeName>
</protein>
<keyword evidence="4 7" id="KW-0671">Queuosine biosynthesis</keyword>
<feature type="binding site" evidence="7">
    <location>
        <position position="314"/>
    </location>
    <ligand>
        <name>Zn(2+)</name>
        <dbReference type="ChEBI" id="CHEBI:29105"/>
    </ligand>
</feature>
<evidence type="ECO:0000256" key="5">
    <source>
        <dbReference type="ARBA" id="ARBA00022833"/>
    </source>
</evidence>
<gene>
    <name evidence="7" type="primary">tgt</name>
    <name evidence="9" type="ORF">SAMN05421737_10660</name>
</gene>
<dbReference type="NCBIfam" id="TIGR00430">
    <property type="entry name" value="Q_tRNA_tgt"/>
    <property type="match status" value="1"/>
</dbReference>
<comment type="function">
    <text evidence="7">Catalyzes the base-exchange of a guanine (G) residue with the queuine precursor 7-aminomethyl-7-deazaguanine (PreQ1) at position 34 (anticodon wobble position) in tRNAs with GU(N) anticodons (tRNA-Asp, -Asn, -His and -Tyr). Catalysis occurs through a double-displacement mechanism. The nucleophile active site attacks the C1' of nucleotide 34 to detach the guanine base from the RNA, forming a covalent enzyme-RNA intermediate. The proton acceptor active site deprotonates the incoming PreQ1, allowing a nucleophilic attack on the C1' of the ribose to form the product. After dissociation, two additional enzymatic reactions on the tRNA convert PreQ1 to queuine (Q), resulting in the hypermodified nucleoside queuosine (7-(((4,5-cis-dihydroxy-2-cyclopenten-1-yl)amino)methyl)-7-deazaguanosine).</text>
</comment>
<dbReference type="InterPro" id="IPR036511">
    <property type="entry name" value="TGT-like_sf"/>
</dbReference>
<feature type="binding site" evidence="7">
    <location>
        <position position="309"/>
    </location>
    <ligand>
        <name>Zn(2+)</name>
        <dbReference type="ChEBI" id="CHEBI:29105"/>
    </ligand>
</feature>
<feature type="binding site" evidence="7">
    <location>
        <position position="221"/>
    </location>
    <ligand>
        <name>substrate</name>
    </ligand>
</feature>
<evidence type="ECO:0000313" key="10">
    <source>
        <dbReference type="Proteomes" id="UP000242662"/>
    </source>
</evidence>
<dbReference type="InterPro" id="IPR002616">
    <property type="entry name" value="tRNA_ribo_trans-like"/>
</dbReference>
<dbReference type="FunFam" id="3.20.20.105:FF:000001">
    <property type="entry name" value="Queuine tRNA-ribosyltransferase"/>
    <property type="match status" value="1"/>
</dbReference>
<dbReference type="RefSeq" id="WP_090775682.1">
    <property type="nucleotide sequence ID" value="NZ_FMYM01000006.1"/>
</dbReference>
<keyword evidence="3 7" id="KW-0819">tRNA processing</keyword>
<feature type="binding site" evidence="7">
    <location>
        <position position="311"/>
    </location>
    <ligand>
        <name>Zn(2+)</name>
        <dbReference type="ChEBI" id="CHEBI:29105"/>
    </ligand>
</feature>
<dbReference type="GO" id="GO:0005829">
    <property type="term" value="C:cytosol"/>
    <property type="evidence" value="ECO:0007669"/>
    <property type="project" value="TreeGrafter"/>
</dbReference>
<keyword evidence="2 7" id="KW-0808">Transferase</keyword>
<organism evidence="9 10">
    <name type="scientific">Shouchella lonarensis</name>
    <dbReference type="NCBI Taxonomy" id="1464122"/>
    <lineage>
        <taxon>Bacteria</taxon>
        <taxon>Bacillati</taxon>
        <taxon>Bacillota</taxon>
        <taxon>Bacilli</taxon>
        <taxon>Bacillales</taxon>
        <taxon>Bacillaceae</taxon>
        <taxon>Shouchella</taxon>
    </lineage>
</organism>
<dbReference type="EC" id="2.4.2.29" evidence="7"/>
<accession>A0A1G6JQA0</accession>
<evidence type="ECO:0000256" key="2">
    <source>
        <dbReference type="ARBA" id="ARBA00022679"/>
    </source>
</evidence>
<evidence type="ECO:0000256" key="6">
    <source>
        <dbReference type="ARBA" id="ARBA00050112"/>
    </source>
</evidence>
<dbReference type="Gene3D" id="3.20.20.105">
    <property type="entry name" value="Queuine tRNA-ribosyltransferase-like"/>
    <property type="match status" value="1"/>
</dbReference>
<keyword evidence="1 7" id="KW-0328">Glycosyltransferase</keyword>
<comment type="catalytic activity">
    <reaction evidence="6 7">
        <text>7-aminomethyl-7-carbaguanine + guanosine(34) in tRNA = 7-aminomethyl-7-carbaguanosine(34) in tRNA + guanine</text>
        <dbReference type="Rhea" id="RHEA:24104"/>
        <dbReference type="Rhea" id="RHEA-COMP:10341"/>
        <dbReference type="Rhea" id="RHEA-COMP:10342"/>
        <dbReference type="ChEBI" id="CHEBI:16235"/>
        <dbReference type="ChEBI" id="CHEBI:58703"/>
        <dbReference type="ChEBI" id="CHEBI:74269"/>
        <dbReference type="ChEBI" id="CHEBI:82833"/>
        <dbReference type="EC" id="2.4.2.29"/>
    </reaction>
</comment>
<dbReference type="NCBIfam" id="TIGR00449">
    <property type="entry name" value="tgt_general"/>
    <property type="match status" value="1"/>
</dbReference>
<keyword evidence="10" id="KW-1185">Reference proteome</keyword>
<dbReference type="Proteomes" id="UP000242662">
    <property type="component" value="Unassembled WGS sequence"/>
</dbReference>
<dbReference type="AlphaFoldDB" id="A0A1G6JQA0"/>
<dbReference type="UniPathway" id="UPA00392"/>
<evidence type="ECO:0000313" key="9">
    <source>
        <dbReference type="EMBL" id="SDC20920.1"/>
    </source>
</evidence>
<name>A0A1G6JQA0_9BACI</name>
<dbReference type="SUPFAM" id="SSF51713">
    <property type="entry name" value="tRNA-guanine transglycosylase"/>
    <property type="match status" value="1"/>
</dbReference>
<dbReference type="InterPro" id="IPR004803">
    <property type="entry name" value="TGT"/>
</dbReference>
<dbReference type="GO" id="GO:0046872">
    <property type="term" value="F:metal ion binding"/>
    <property type="evidence" value="ECO:0007669"/>
    <property type="project" value="UniProtKB-KW"/>
</dbReference>
<dbReference type="Pfam" id="PF01702">
    <property type="entry name" value="TGT"/>
    <property type="match status" value="1"/>
</dbReference>
<dbReference type="GO" id="GO:0008479">
    <property type="term" value="F:tRNA-guanosine(34) queuine transglycosylase activity"/>
    <property type="evidence" value="ECO:0007669"/>
    <property type="project" value="UniProtKB-UniRule"/>
</dbReference>
<feature type="active site" description="Proton acceptor" evidence="7">
    <location>
        <position position="94"/>
    </location>
</feature>
<dbReference type="EMBL" id="FMYM01000006">
    <property type="protein sequence ID" value="SDC20920.1"/>
    <property type="molecule type" value="Genomic_DNA"/>
</dbReference>
<comment type="subunit">
    <text evidence="7">Homodimer. Within each dimer, one monomer is responsible for RNA recognition and catalysis, while the other monomer binds to the replacement base PreQ1.</text>
</comment>
<feature type="binding site" evidence="7">
    <location>
        <position position="340"/>
    </location>
    <ligand>
        <name>Zn(2+)</name>
        <dbReference type="ChEBI" id="CHEBI:29105"/>
    </ligand>
</feature>
<keyword evidence="5 7" id="KW-0862">Zinc</keyword>
<feature type="binding site" evidence="7">
    <location>
        <position position="148"/>
    </location>
    <ligand>
        <name>substrate</name>
    </ligand>
</feature>
<dbReference type="GO" id="GO:0008616">
    <property type="term" value="P:tRNA queuosine(34) biosynthetic process"/>
    <property type="evidence" value="ECO:0007669"/>
    <property type="project" value="UniProtKB-UniRule"/>
</dbReference>
<feature type="region of interest" description="RNA binding" evidence="7">
    <location>
        <begin position="252"/>
        <end position="258"/>
    </location>
</feature>
<feature type="active site" description="Nucleophile" evidence="7">
    <location>
        <position position="271"/>
    </location>
</feature>
<evidence type="ECO:0000256" key="4">
    <source>
        <dbReference type="ARBA" id="ARBA00022785"/>
    </source>
</evidence>